<dbReference type="PANTHER" id="PTHR34862:SF1">
    <property type="entry name" value="SPARK DOMAIN-CONTAINING PROTEIN"/>
    <property type="match status" value="1"/>
</dbReference>
<evidence type="ECO:0000259" key="2">
    <source>
        <dbReference type="Pfam" id="PF24855"/>
    </source>
</evidence>
<dbReference type="OrthoDB" id="5588482at2759"/>
<dbReference type="VEuPathDB" id="FungiDB:SCHCODRAFT_02639238"/>
<gene>
    <name evidence="3" type="ORF">SCHCODRAFT_86003</name>
</gene>
<protein>
    <recommendedName>
        <fullName evidence="2">DUF7729 domain-containing protein</fullName>
    </recommendedName>
</protein>
<evidence type="ECO:0000256" key="1">
    <source>
        <dbReference type="SAM" id="SignalP"/>
    </source>
</evidence>
<sequence length="291" mass="29031">MMKSLAILALLSTAAWAQSSDSASSTASASSSLPSDGVSKSCRKFLKSLDSDDSLANCIAPLISASAAYAPGGSGSSGDVKDTLGSICNADGCDASTMQGKLADFSSACNDELTSSNEEVIAVYDSLYAVVPLKNAVCSKGDSGDYCMLSVNKYASSDDVQAAQKSLSSGSAGKAFSAYNLAFLFLKQSTDSNSLCTTCTRNVLTSFIDFESDTPYAPGLGASTLMGGQSDLYSGVGSTCGTSFLSGAVQAAGGLKNDSPFGSNNGAGRVASTGLGAAALAAAASALVFAL</sequence>
<feature type="domain" description="DUF7729" evidence="2">
    <location>
        <begin position="32"/>
        <end position="213"/>
    </location>
</feature>
<dbReference type="KEGG" id="scm:SCHCO_02639238"/>
<dbReference type="OMA" id="TTCTRNI"/>
<keyword evidence="1" id="KW-0732">Signal</keyword>
<accession>D8QG59</accession>
<proteinExistence type="predicted"/>
<dbReference type="AlphaFoldDB" id="D8QG59"/>
<dbReference type="InParanoid" id="D8QG59"/>
<keyword evidence="4" id="KW-1185">Reference proteome</keyword>
<dbReference type="InterPro" id="IPR056146">
    <property type="entry name" value="DUF7729"/>
</dbReference>
<dbReference type="HOGENOM" id="CLU_049056_0_0_1"/>
<dbReference type="eggNOG" id="ENOG502S2I3">
    <property type="taxonomic scope" value="Eukaryota"/>
</dbReference>
<dbReference type="EMBL" id="GL377311">
    <property type="protein sequence ID" value="EFI93235.1"/>
    <property type="molecule type" value="Genomic_DNA"/>
</dbReference>
<dbReference type="STRING" id="578458.D8QG59"/>
<evidence type="ECO:0000313" key="4">
    <source>
        <dbReference type="Proteomes" id="UP000007431"/>
    </source>
</evidence>
<name>D8QG59_SCHCM</name>
<dbReference type="Proteomes" id="UP000007431">
    <property type="component" value="Unassembled WGS sequence"/>
</dbReference>
<reference evidence="3 4" key="1">
    <citation type="journal article" date="2010" name="Nat. Biotechnol.">
        <title>Genome sequence of the model mushroom Schizophyllum commune.</title>
        <authorList>
            <person name="Ohm R.A."/>
            <person name="de Jong J.F."/>
            <person name="Lugones L.G."/>
            <person name="Aerts A."/>
            <person name="Kothe E."/>
            <person name="Stajich J.E."/>
            <person name="de Vries R.P."/>
            <person name="Record E."/>
            <person name="Levasseur A."/>
            <person name="Baker S.E."/>
            <person name="Bartholomew K.A."/>
            <person name="Coutinho P.M."/>
            <person name="Erdmann S."/>
            <person name="Fowler T.J."/>
            <person name="Gathman A.C."/>
            <person name="Lombard V."/>
            <person name="Henrissat B."/>
            <person name="Knabe N."/>
            <person name="Kuees U."/>
            <person name="Lilly W.W."/>
            <person name="Lindquist E."/>
            <person name="Lucas S."/>
            <person name="Magnuson J.K."/>
            <person name="Piumi F."/>
            <person name="Raudaskoski M."/>
            <person name="Salamov A."/>
            <person name="Schmutz J."/>
            <person name="Schwarze F.W.M.R."/>
            <person name="vanKuyk P.A."/>
            <person name="Horton J.S."/>
            <person name="Grigoriev I.V."/>
            <person name="Woesten H.A.B."/>
        </authorList>
    </citation>
    <scope>NUCLEOTIDE SEQUENCE [LARGE SCALE GENOMIC DNA]</scope>
    <source>
        <strain evidence="4">H4-8 / FGSC 9210</strain>
    </source>
</reference>
<evidence type="ECO:0000313" key="3">
    <source>
        <dbReference type="EMBL" id="EFI93235.1"/>
    </source>
</evidence>
<dbReference type="RefSeq" id="XP_003028138.1">
    <property type="nucleotide sequence ID" value="XM_003028092.1"/>
</dbReference>
<dbReference type="GeneID" id="9591909"/>
<feature type="chain" id="PRO_5003120824" description="DUF7729 domain-containing protein" evidence="1">
    <location>
        <begin position="18"/>
        <end position="291"/>
    </location>
</feature>
<dbReference type="Pfam" id="PF24855">
    <property type="entry name" value="DUF7729"/>
    <property type="match status" value="1"/>
</dbReference>
<organism evidence="4">
    <name type="scientific">Schizophyllum commune (strain H4-8 / FGSC 9210)</name>
    <name type="common">Split gill fungus</name>
    <dbReference type="NCBI Taxonomy" id="578458"/>
    <lineage>
        <taxon>Eukaryota</taxon>
        <taxon>Fungi</taxon>
        <taxon>Dikarya</taxon>
        <taxon>Basidiomycota</taxon>
        <taxon>Agaricomycotina</taxon>
        <taxon>Agaricomycetes</taxon>
        <taxon>Agaricomycetidae</taxon>
        <taxon>Agaricales</taxon>
        <taxon>Schizophyllaceae</taxon>
        <taxon>Schizophyllum</taxon>
    </lineage>
</organism>
<feature type="signal peptide" evidence="1">
    <location>
        <begin position="1"/>
        <end position="17"/>
    </location>
</feature>
<dbReference type="PANTHER" id="PTHR34862">
    <property type="entry name" value="SPARK DOMAIN-CONTAINING PROTEIN"/>
    <property type="match status" value="1"/>
</dbReference>